<accession>K0NFH9</accession>
<reference evidence="2 3" key="1">
    <citation type="journal article" date="2013" name="Environ. Microbiol.">
        <title>Complete genome, catabolic sub-proteomes and key-metabolites of Desulfobacula toluolica Tol2, a marine, aromatic compound-degrading, sulfate-reducing bacterium.</title>
        <authorList>
            <person name="Wohlbrand L."/>
            <person name="Jacob J.H."/>
            <person name="Kube M."/>
            <person name="Mussmann M."/>
            <person name="Jarling R."/>
            <person name="Beck A."/>
            <person name="Amann R."/>
            <person name="Wilkes H."/>
            <person name="Reinhardt R."/>
            <person name="Rabus R."/>
        </authorList>
    </citation>
    <scope>NUCLEOTIDE SEQUENCE [LARGE SCALE GENOMIC DNA]</scope>
    <source>
        <strain evidence="3">DSM 7467 / Tol2</strain>
    </source>
</reference>
<evidence type="ECO:0000313" key="2">
    <source>
        <dbReference type="EMBL" id="CCK79680.1"/>
    </source>
</evidence>
<feature type="transmembrane region" description="Helical" evidence="1">
    <location>
        <begin position="349"/>
        <end position="371"/>
    </location>
</feature>
<dbReference type="KEGG" id="dto:TOL2_C15170"/>
<dbReference type="EMBL" id="FO203503">
    <property type="protein sequence ID" value="CCK79680.1"/>
    <property type="molecule type" value="Genomic_DNA"/>
</dbReference>
<sequence length="453" mass="49552">MSVYKRQNGEEQPYWPFGPFKIRLPLVHYRWEPVEFVQALILFVVSLAMIPLLQKYLGLPYEIALAYTFVCGIGFMMPAFLGVSMVPGWITPAIPVVLLYLGQFTPGPEAIQALVALQLLVAAIFLLLGITRLSSKVVTKVPASIKAGILLGAGVAAYMGELKLGGRIPKTPIAIGLGSLICFYMLFSVSFLKLKNKNKIAQMLGKYGMVPAMVLAIFIGILVNEYPIPDIEWGITIPHFRQMWAYLPFTVGFPSADMFIKAIPTAIIAYIIAFGDVIVGTALVKASCEESRPDEKVEIDIDRIHLVTGMRNLLHAFFAPYPGLAGPIWTAVTATVADRYRHGRKAMDSIFSGSGTFWISGFIALFILPLVSFFKPFLPLGLSLTMVVTGYLCIITAFKQIKEPLELGVAGTMAVVLAMHGAAWGLGVGVVLHIFLESKFKASKKVVVEIETT</sequence>
<organism evidence="2 3">
    <name type="scientific">Desulfobacula toluolica (strain DSM 7467 / Tol2)</name>
    <dbReference type="NCBI Taxonomy" id="651182"/>
    <lineage>
        <taxon>Bacteria</taxon>
        <taxon>Pseudomonadati</taxon>
        <taxon>Thermodesulfobacteriota</taxon>
        <taxon>Desulfobacteria</taxon>
        <taxon>Desulfobacterales</taxon>
        <taxon>Desulfobacteraceae</taxon>
        <taxon>Desulfobacula</taxon>
    </lineage>
</organism>
<dbReference type="STRING" id="651182.TOL2_C15170"/>
<feature type="transmembrane region" description="Helical" evidence="1">
    <location>
        <begin position="410"/>
        <end position="436"/>
    </location>
</feature>
<keyword evidence="3" id="KW-1185">Reference proteome</keyword>
<feature type="transmembrane region" description="Helical" evidence="1">
    <location>
        <begin position="110"/>
        <end position="131"/>
    </location>
</feature>
<feature type="transmembrane region" description="Helical" evidence="1">
    <location>
        <begin position="377"/>
        <end position="398"/>
    </location>
</feature>
<keyword evidence="1" id="KW-0472">Membrane</keyword>
<dbReference type="AlphaFoldDB" id="K0NFH9"/>
<dbReference type="PATRIC" id="fig|651182.5.peg.1822"/>
<dbReference type="RefSeq" id="WP_014957024.1">
    <property type="nucleotide sequence ID" value="NC_018645.1"/>
</dbReference>
<evidence type="ECO:0000313" key="3">
    <source>
        <dbReference type="Proteomes" id="UP000007347"/>
    </source>
</evidence>
<keyword evidence="1" id="KW-0812">Transmembrane</keyword>
<dbReference type="OrthoDB" id="354989at2"/>
<name>K0NFH9_DESTT</name>
<protein>
    <submittedName>
        <fullName evidence="2">Conserved uncharacterized protein</fullName>
    </submittedName>
</protein>
<dbReference type="Proteomes" id="UP000007347">
    <property type="component" value="Chromosome"/>
</dbReference>
<feature type="transmembrane region" description="Helical" evidence="1">
    <location>
        <begin position="267"/>
        <end position="284"/>
    </location>
</feature>
<feature type="transmembrane region" description="Helical" evidence="1">
    <location>
        <begin position="143"/>
        <end position="160"/>
    </location>
</feature>
<feature type="transmembrane region" description="Helical" evidence="1">
    <location>
        <begin position="172"/>
        <end position="192"/>
    </location>
</feature>
<feature type="transmembrane region" description="Helical" evidence="1">
    <location>
        <begin position="318"/>
        <end position="337"/>
    </location>
</feature>
<proteinExistence type="predicted"/>
<evidence type="ECO:0000256" key="1">
    <source>
        <dbReference type="SAM" id="Phobius"/>
    </source>
</evidence>
<keyword evidence="1" id="KW-1133">Transmembrane helix</keyword>
<gene>
    <name evidence="2" type="ordered locus">TOL2_C15170</name>
</gene>
<feature type="transmembrane region" description="Helical" evidence="1">
    <location>
        <begin position="36"/>
        <end position="53"/>
    </location>
</feature>
<feature type="transmembrane region" description="Helical" evidence="1">
    <location>
        <begin position="204"/>
        <end position="223"/>
    </location>
</feature>
<feature type="transmembrane region" description="Helical" evidence="1">
    <location>
        <begin position="65"/>
        <end position="90"/>
    </location>
</feature>
<dbReference type="HOGENOM" id="CLU_045810_0_0_7"/>